<evidence type="ECO:0000313" key="1">
    <source>
        <dbReference type="EMBL" id="OCF30908.1"/>
    </source>
</evidence>
<reference evidence="2" key="2">
    <citation type="submission" date="2013-12" db="EMBL/GenBank/DDBJ databases">
        <title>Evolution of pathogenesis and genome organization in the Tremellales.</title>
        <authorList>
            <person name="Cuomo C."/>
            <person name="Litvintseva A."/>
            <person name="Heitman J."/>
            <person name="Chen Y."/>
            <person name="Sun S."/>
            <person name="Springer D."/>
            <person name="Dromer F."/>
            <person name="Young S."/>
            <person name="Zeng Q."/>
            <person name="Chapman S."/>
            <person name="Gujja S."/>
            <person name="Saif S."/>
            <person name="Birren B."/>
        </authorList>
    </citation>
    <scope>NUCLEOTIDE SEQUENCE [LARGE SCALE GENOMIC DNA]</scope>
    <source>
        <strain evidence="2">BCC8398</strain>
    </source>
</reference>
<reference evidence="1 2" key="1">
    <citation type="submission" date="2013-07" db="EMBL/GenBank/DDBJ databases">
        <title>The Genome Sequence of Cryptococcus heveanensis BCC8398.</title>
        <authorList>
            <consortium name="The Broad Institute Genome Sequencing Platform"/>
            <person name="Cuomo C."/>
            <person name="Litvintseva A."/>
            <person name="Chen Y."/>
            <person name="Heitman J."/>
            <person name="Sun S."/>
            <person name="Springer D."/>
            <person name="Dromer F."/>
            <person name="Young S.K."/>
            <person name="Zeng Q."/>
            <person name="Gargeya S."/>
            <person name="Fitzgerald M."/>
            <person name="Abouelleil A."/>
            <person name="Alvarado L."/>
            <person name="Berlin A.M."/>
            <person name="Chapman S.B."/>
            <person name="Dewar J."/>
            <person name="Goldberg J."/>
            <person name="Griggs A."/>
            <person name="Gujja S."/>
            <person name="Hansen M."/>
            <person name="Howarth C."/>
            <person name="Imamovic A."/>
            <person name="Larimer J."/>
            <person name="McCowan C."/>
            <person name="Murphy C."/>
            <person name="Pearson M."/>
            <person name="Priest M."/>
            <person name="Roberts A."/>
            <person name="Saif S."/>
            <person name="Shea T."/>
            <person name="Sykes S."/>
            <person name="Wortman J."/>
            <person name="Nusbaum C."/>
            <person name="Birren B."/>
        </authorList>
    </citation>
    <scope>NUCLEOTIDE SEQUENCE [LARGE SCALE GENOMIC DNA]</scope>
    <source>
        <strain evidence="1 2">BCC8398</strain>
    </source>
</reference>
<dbReference type="EMBL" id="KI669514">
    <property type="protein sequence ID" value="OCF30908.1"/>
    <property type="molecule type" value="Genomic_DNA"/>
</dbReference>
<gene>
    <name evidence="1" type="ORF">I316_07433</name>
</gene>
<keyword evidence="2" id="KW-1185">Reference proteome</keyword>
<sequence length="511" mass="56897">MSASQSSSGATHPDSSMALASGQRLLQNWAEDFAQSYDSQPNPGQYVWKDPPDYKSYLNIVRSNGNEHSVGVEAGISLKHRGNWVPFVSPDVPWLVECDDNDDPCHKFPEYQDTILSWNDQHQLPTRKFLAAAKTLHDTIVTAEEDLSRRTEGYRTTYDRFAESHGVSSALAKISKARELQSAQTRQMIHDLEHHLFDEMGSLYDCVSSIISDKGEEELNVVEGFIHDDPARADLLGAWQESMEAWTQHRLTEDSVEFNRTIVHMLGSRQPTTLQNDTKTLYLNQMEKAKAASSTGRNKALQLRAAMERDPTTPWSSEPGGSFPETVEELIKTVYEAPLAVTTDTNRLSQTGWEFLQDRSRGDEGTIPVRDSGEARQRLLQAFSRGLARVDGEVKTVLACMPSEERYSVLRGYTGSLISASLSTIQRRSRENGRIAHDHQPFRDIQLTVDDSDVQDIIRSASDGMITHPDQTLSAMPDSELTSALATLGFSLSGGEELSEAAQRDEADEGT</sequence>
<name>A0A1B9GIU0_9TREE</name>
<accession>A0A1B9GIU0</accession>
<evidence type="ECO:0000313" key="2">
    <source>
        <dbReference type="Proteomes" id="UP000092666"/>
    </source>
</evidence>
<dbReference type="Proteomes" id="UP000092666">
    <property type="component" value="Unassembled WGS sequence"/>
</dbReference>
<dbReference type="AlphaFoldDB" id="A0A1B9GIU0"/>
<protein>
    <submittedName>
        <fullName evidence="1">Uncharacterized protein</fullName>
    </submittedName>
</protein>
<organism evidence="1 2">
    <name type="scientific">Kwoniella heveanensis BCC8398</name>
    <dbReference type="NCBI Taxonomy" id="1296120"/>
    <lineage>
        <taxon>Eukaryota</taxon>
        <taxon>Fungi</taxon>
        <taxon>Dikarya</taxon>
        <taxon>Basidiomycota</taxon>
        <taxon>Agaricomycotina</taxon>
        <taxon>Tremellomycetes</taxon>
        <taxon>Tremellales</taxon>
        <taxon>Cryptococcaceae</taxon>
        <taxon>Kwoniella</taxon>
    </lineage>
</organism>
<proteinExistence type="predicted"/>